<reference evidence="1" key="1">
    <citation type="submission" date="2021-05" db="EMBL/GenBank/DDBJ databases">
        <authorList>
            <person name="Alioto T."/>
            <person name="Alioto T."/>
            <person name="Gomez Garrido J."/>
        </authorList>
    </citation>
    <scope>NUCLEOTIDE SEQUENCE</scope>
</reference>
<sequence>MKCFFLQLSANKTRTICVGMCFSTTHMLTVLFEMSSVARGKYKKIPIQKEKKSLFCPKKFPCPYFIKKRHVKDFLKTPPPLVFHSFENRNLFDTVAVILLSSLT</sequence>
<evidence type="ECO:0000313" key="1">
    <source>
        <dbReference type="EMBL" id="CAG6619705.1"/>
    </source>
</evidence>
<proteinExistence type="predicted"/>
<protein>
    <submittedName>
        <fullName evidence="1">Uncharacterized protein</fullName>
    </submittedName>
</protein>
<name>A0A8D8PZH3_9HEMI</name>
<organism evidence="1">
    <name type="scientific">Cacopsylla melanoneura</name>
    <dbReference type="NCBI Taxonomy" id="428564"/>
    <lineage>
        <taxon>Eukaryota</taxon>
        <taxon>Metazoa</taxon>
        <taxon>Ecdysozoa</taxon>
        <taxon>Arthropoda</taxon>
        <taxon>Hexapoda</taxon>
        <taxon>Insecta</taxon>
        <taxon>Pterygota</taxon>
        <taxon>Neoptera</taxon>
        <taxon>Paraneoptera</taxon>
        <taxon>Hemiptera</taxon>
        <taxon>Sternorrhyncha</taxon>
        <taxon>Psylloidea</taxon>
        <taxon>Psyllidae</taxon>
        <taxon>Psyllinae</taxon>
        <taxon>Cacopsylla</taxon>
    </lineage>
</organism>
<dbReference type="AlphaFoldDB" id="A0A8D8PZH3"/>
<dbReference type="EMBL" id="HBUF01046088">
    <property type="protein sequence ID" value="CAG6619705.1"/>
    <property type="molecule type" value="Transcribed_RNA"/>
</dbReference>
<accession>A0A8D8PZH3</accession>